<evidence type="ECO:0000256" key="2">
    <source>
        <dbReference type="ARBA" id="ARBA00008053"/>
    </source>
</evidence>
<dbReference type="PANTHER" id="PTHR35791">
    <property type="entry name" value="UPF0754 MEMBRANE PROTEIN YHEB"/>
    <property type="match status" value="1"/>
</dbReference>
<feature type="transmembrane region" description="Helical" evidence="6">
    <location>
        <begin position="357"/>
        <end position="379"/>
    </location>
</feature>
<gene>
    <name evidence="7" type="ORF">SAMN05518684_103251</name>
</gene>
<evidence type="ECO:0000256" key="6">
    <source>
        <dbReference type="SAM" id="Phobius"/>
    </source>
</evidence>
<organism evidence="7 8">
    <name type="scientific">Salipaludibacillus aurantiacus</name>
    <dbReference type="NCBI Taxonomy" id="1601833"/>
    <lineage>
        <taxon>Bacteria</taxon>
        <taxon>Bacillati</taxon>
        <taxon>Bacillota</taxon>
        <taxon>Bacilli</taxon>
        <taxon>Bacillales</taxon>
        <taxon>Bacillaceae</taxon>
    </lineage>
</organism>
<feature type="transmembrane region" description="Helical" evidence="6">
    <location>
        <begin position="6"/>
        <end position="31"/>
    </location>
</feature>
<dbReference type="STRING" id="1601833.SAMN05518684_103251"/>
<sequence>MGNAIILLTILVLIGAIIGGGTNVIAIRMLFRPYKPVYLGSFRLPFTPGLIPKRRQEIADSLGKTVEEHLVTPEGIQARLKDGVLLREIEDRLSNGIKELLQDERTLDEWIEINLEKKDQMKTVRMSIEKGMKAKLTAWIYEYKDRPVKEWAPLAWQKKLESKIPDVAENILKKTETYLLSEEGRRQIDAMIDRFFESKGSFTSMFGRMASRFSLSSAITKELLRFLRQPHTKQLLTHLLHNEWKAAVSKAPSEFITDEMIEEKVHIFTEQVVGQAPVIGEWSKPLSAWSGKYESVIRETLLPTFMASASTILSRYIKSMIKKIGIRDIVKDEVNQFPLSRLEHMLLLIANRELKMIAVLGGIIGALVGFVQGIIVLFFI</sequence>
<dbReference type="EMBL" id="FOGT01000003">
    <property type="protein sequence ID" value="SER74256.1"/>
    <property type="molecule type" value="Genomic_DNA"/>
</dbReference>
<accession>A0A1H9RND8</accession>
<evidence type="ECO:0000313" key="7">
    <source>
        <dbReference type="EMBL" id="SER74256.1"/>
    </source>
</evidence>
<keyword evidence="5 6" id="KW-0472">Membrane</keyword>
<dbReference type="PANTHER" id="PTHR35791:SF1">
    <property type="entry name" value="UPF0754 MEMBRANE PROTEIN YHEB"/>
    <property type="match status" value="1"/>
</dbReference>
<proteinExistence type="inferred from homology"/>
<dbReference type="InterPro" id="IPR007383">
    <property type="entry name" value="DUF445"/>
</dbReference>
<keyword evidence="8" id="KW-1185">Reference proteome</keyword>
<evidence type="ECO:0000256" key="5">
    <source>
        <dbReference type="ARBA" id="ARBA00023136"/>
    </source>
</evidence>
<comment type="subcellular location">
    <subcellularLocation>
        <location evidence="1">Endomembrane system</location>
    </subcellularLocation>
</comment>
<dbReference type="RefSeq" id="WP_093048185.1">
    <property type="nucleotide sequence ID" value="NZ_FOGT01000003.1"/>
</dbReference>
<dbReference type="OrthoDB" id="9787430at2"/>
<reference evidence="8" key="1">
    <citation type="submission" date="2016-10" db="EMBL/GenBank/DDBJ databases">
        <authorList>
            <person name="Varghese N."/>
            <person name="Submissions S."/>
        </authorList>
    </citation>
    <scope>NUCLEOTIDE SEQUENCE [LARGE SCALE GENOMIC DNA]</scope>
    <source>
        <strain evidence="8">S9</strain>
    </source>
</reference>
<evidence type="ECO:0000313" key="8">
    <source>
        <dbReference type="Proteomes" id="UP000198571"/>
    </source>
</evidence>
<evidence type="ECO:0000256" key="4">
    <source>
        <dbReference type="ARBA" id="ARBA00022989"/>
    </source>
</evidence>
<dbReference type="Pfam" id="PF04286">
    <property type="entry name" value="DUF445"/>
    <property type="match status" value="1"/>
</dbReference>
<name>A0A1H9RND8_9BACI</name>
<keyword evidence="3 6" id="KW-0812">Transmembrane</keyword>
<evidence type="ECO:0000256" key="1">
    <source>
        <dbReference type="ARBA" id="ARBA00004308"/>
    </source>
</evidence>
<keyword evidence="4 6" id="KW-1133">Transmembrane helix</keyword>
<protein>
    <submittedName>
        <fullName evidence="7">Uncharacterized membrane protein YheB, UPF0754 family</fullName>
    </submittedName>
</protein>
<dbReference type="GO" id="GO:0012505">
    <property type="term" value="C:endomembrane system"/>
    <property type="evidence" value="ECO:0007669"/>
    <property type="project" value="UniProtKB-SubCell"/>
</dbReference>
<dbReference type="Proteomes" id="UP000198571">
    <property type="component" value="Unassembled WGS sequence"/>
</dbReference>
<dbReference type="AlphaFoldDB" id="A0A1H9RND8"/>
<evidence type="ECO:0000256" key="3">
    <source>
        <dbReference type="ARBA" id="ARBA00022692"/>
    </source>
</evidence>
<comment type="similarity">
    <text evidence="2">Belongs to the UPF0754 family.</text>
</comment>